<gene>
    <name evidence="8" type="ORF">D777_01151</name>
</gene>
<dbReference type="PATRIC" id="fig|1137280.3.peg.965"/>
<dbReference type="PROSITE" id="PS00150">
    <property type="entry name" value="ACYLPHOSPHATASE_1"/>
    <property type="match status" value="1"/>
</dbReference>
<evidence type="ECO:0000256" key="5">
    <source>
        <dbReference type="PROSITE-ProRule" id="PRU00520"/>
    </source>
</evidence>
<dbReference type="InterPro" id="IPR017968">
    <property type="entry name" value="Acylphosphatase_CS"/>
</dbReference>
<dbReference type="PANTHER" id="PTHR47268:SF4">
    <property type="entry name" value="ACYLPHOSPHATASE"/>
    <property type="match status" value="1"/>
</dbReference>
<dbReference type="InterPro" id="IPR020456">
    <property type="entry name" value="Acylphosphatase"/>
</dbReference>
<keyword evidence="5 8" id="KW-0378">Hydrolase</keyword>
<dbReference type="EC" id="3.6.1.7" evidence="2 5"/>
<evidence type="ECO:0000313" key="9">
    <source>
        <dbReference type="Proteomes" id="UP000035057"/>
    </source>
</evidence>
<dbReference type="SUPFAM" id="SSF54975">
    <property type="entry name" value="Acylphosphatase/BLUF domain-like"/>
    <property type="match status" value="1"/>
</dbReference>
<dbReference type="Gene3D" id="3.30.70.100">
    <property type="match status" value="1"/>
</dbReference>
<dbReference type="InterPro" id="IPR036046">
    <property type="entry name" value="Acylphosphatase-like_dom_sf"/>
</dbReference>
<evidence type="ECO:0000256" key="2">
    <source>
        <dbReference type="ARBA" id="ARBA00012150"/>
    </source>
</evidence>
<keyword evidence="9" id="KW-1185">Reference proteome</keyword>
<dbReference type="PANTHER" id="PTHR47268">
    <property type="entry name" value="ACYLPHOSPHATASE"/>
    <property type="match status" value="1"/>
</dbReference>
<sequence>MGIKRWKLRVSGIVQGVYFRASAEKSATEIGVTGYTRNLPDGDVEIVAEGSEGQLQQLKDWCHQGPPASRVDAVEVIEESATGEFSGFVIRR</sequence>
<dbReference type="GO" id="GO:0003998">
    <property type="term" value="F:acylphosphatase activity"/>
    <property type="evidence" value="ECO:0007669"/>
    <property type="project" value="UniProtKB-EC"/>
</dbReference>
<feature type="active site" evidence="5">
    <location>
        <position position="20"/>
    </location>
</feature>
<evidence type="ECO:0000256" key="6">
    <source>
        <dbReference type="RuleBase" id="RU004168"/>
    </source>
</evidence>
<evidence type="ECO:0000256" key="3">
    <source>
        <dbReference type="ARBA" id="ARBA00015991"/>
    </source>
</evidence>
<comment type="catalytic activity">
    <reaction evidence="4 5">
        <text>an acyl phosphate + H2O = a carboxylate + phosphate + H(+)</text>
        <dbReference type="Rhea" id="RHEA:14965"/>
        <dbReference type="ChEBI" id="CHEBI:15377"/>
        <dbReference type="ChEBI" id="CHEBI:15378"/>
        <dbReference type="ChEBI" id="CHEBI:29067"/>
        <dbReference type="ChEBI" id="CHEBI:43474"/>
        <dbReference type="ChEBI" id="CHEBI:59918"/>
        <dbReference type="EC" id="3.6.1.7"/>
    </reaction>
</comment>
<protein>
    <recommendedName>
        <fullName evidence="3 5">acylphosphatase</fullName>
        <ecNumber evidence="2 5">3.6.1.7</ecNumber>
    </recommendedName>
</protein>
<evidence type="ECO:0000256" key="1">
    <source>
        <dbReference type="ARBA" id="ARBA00005614"/>
    </source>
</evidence>
<evidence type="ECO:0000259" key="7">
    <source>
        <dbReference type="PROSITE" id="PS51160"/>
    </source>
</evidence>
<accession>A0A072N5I7</accession>
<dbReference type="STRING" id="1137280.D777_01151"/>
<reference evidence="8 9" key="1">
    <citation type="submission" date="2012-12" db="EMBL/GenBank/DDBJ databases">
        <title>Genome assembly of Marinobacter sp. AK21.</title>
        <authorList>
            <person name="Khatri I."/>
            <person name="Kumar R."/>
            <person name="Vaidya B."/>
            <person name="Subramanian S."/>
            <person name="Pinnaka A."/>
        </authorList>
    </citation>
    <scope>NUCLEOTIDE SEQUENCE [LARGE SCALE GENOMIC DNA]</scope>
    <source>
        <strain evidence="8 9">AK21</strain>
    </source>
</reference>
<comment type="caution">
    <text evidence="8">The sequence shown here is derived from an EMBL/GenBank/DDBJ whole genome shotgun (WGS) entry which is preliminary data.</text>
</comment>
<name>A0A072N5I7_9GAMM</name>
<comment type="similarity">
    <text evidence="1 6">Belongs to the acylphosphatase family.</text>
</comment>
<dbReference type="PROSITE" id="PS51160">
    <property type="entry name" value="ACYLPHOSPHATASE_3"/>
    <property type="match status" value="1"/>
</dbReference>
<dbReference type="RefSeq" id="WP_036129200.1">
    <property type="nucleotide sequence ID" value="NZ_ANIE01000003.1"/>
</dbReference>
<dbReference type="Proteomes" id="UP000035057">
    <property type="component" value="Unassembled WGS sequence"/>
</dbReference>
<feature type="domain" description="Acylphosphatase-like" evidence="7">
    <location>
        <begin position="5"/>
        <end position="92"/>
    </location>
</feature>
<evidence type="ECO:0000256" key="4">
    <source>
        <dbReference type="ARBA" id="ARBA00047645"/>
    </source>
</evidence>
<dbReference type="OrthoDB" id="5295388at2"/>
<proteinExistence type="inferred from homology"/>
<evidence type="ECO:0000313" key="8">
    <source>
        <dbReference type="EMBL" id="KEF32517.1"/>
    </source>
</evidence>
<dbReference type="EMBL" id="ANIE01000003">
    <property type="protein sequence ID" value="KEF32517.1"/>
    <property type="molecule type" value="Genomic_DNA"/>
</dbReference>
<dbReference type="InterPro" id="IPR001792">
    <property type="entry name" value="Acylphosphatase-like_dom"/>
</dbReference>
<dbReference type="Pfam" id="PF00708">
    <property type="entry name" value="Acylphosphatase"/>
    <property type="match status" value="1"/>
</dbReference>
<organism evidence="8 9">
    <name type="scientific">Marinobacter nitratireducens</name>
    <dbReference type="NCBI Taxonomy" id="1137280"/>
    <lineage>
        <taxon>Bacteria</taxon>
        <taxon>Pseudomonadati</taxon>
        <taxon>Pseudomonadota</taxon>
        <taxon>Gammaproteobacteria</taxon>
        <taxon>Pseudomonadales</taxon>
        <taxon>Marinobacteraceae</taxon>
        <taxon>Marinobacter</taxon>
    </lineage>
</organism>
<dbReference type="AlphaFoldDB" id="A0A072N5I7"/>
<feature type="active site" evidence="5">
    <location>
        <position position="38"/>
    </location>
</feature>